<proteinExistence type="predicted"/>
<evidence type="ECO:0000313" key="4">
    <source>
        <dbReference type="Proteomes" id="UP000636800"/>
    </source>
</evidence>
<comment type="caution">
    <text evidence="2">The sequence shown here is derived from an EMBL/GenBank/DDBJ whole genome shotgun (WGS) entry which is preliminary data.</text>
</comment>
<name>A0A835UYN2_VANPL</name>
<gene>
    <name evidence="3" type="ORF">HPP92_013687</name>
    <name evidence="2" type="ORF">HPP92_014136</name>
</gene>
<dbReference type="EMBL" id="JADCNL010000006">
    <property type="protein sequence ID" value="KAG0477295.1"/>
    <property type="molecule type" value="Genomic_DNA"/>
</dbReference>
<dbReference type="Proteomes" id="UP000636800">
    <property type="component" value="Chromosome 6"/>
</dbReference>
<feature type="compositionally biased region" description="Polar residues" evidence="1">
    <location>
        <begin position="223"/>
        <end position="234"/>
    </location>
</feature>
<protein>
    <submittedName>
        <fullName evidence="2">Uncharacterized protein</fullName>
    </submittedName>
</protein>
<sequence length="234" mass="25474">MTSNARAAPQRSCHSHPYLCCHRRLPSFQNTSCSLSTDLLSPSSHPHTIANRHDLLSFAASFKAEPEGQRPDEGNYNRRVEWGQMSGRSYYSQVASKRLKVVIELSGQQEPGEVGDSVTVIQFSWVEVEGWPGFDGRTSGKQYDGGFDDTFSKLGHQQEAARGGRDDATGLGIAQAPSPNVVAGYLQGQHRPASHSIVGDHPRAGAPEEATETKVETLRLPSRSRSSQNTAASR</sequence>
<dbReference type="EMBL" id="JADCNM010000006">
    <property type="protein sequence ID" value="KAG0478968.1"/>
    <property type="molecule type" value="Genomic_DNA"/>
</dbReference>
<reference evidence="4 5" key="1">
    <citation type="journal article" date="2020" name="Nat. Food">
        <title>A phased Vanilla planifolia genome enables genetic improvement of flavour and production.</title>
        <authorList>
            <person name="Hasing T."/>
            <person name="Tang H."/>
            <person name="Brym M."/>
            <person name="Khazi F."/>
            <person name="Huang T."/>
            <person name="Chambers A.H."/>
        </authorList>
    </citation>
    <scope>NUCLEOTIDE SEQUENCE [LARGE SCALE GENOMIC DNA]</scope>
    <source>
        <tissue evidence="2">Leaf</tissue>
    </source>
</reference>
<evidence type="ECO:0000313" key="3">
    <source>
        <dbReference type="EMBL" id="KAG0478968.1"/>
    </source>
</evidence>
<evidence type="ECO:0000256" key="1">
    <source>
        <dbReference type="SAM" id="MobiDB-lite"/>
    </source>
</evidence>
<accession>A0A835UYN2</accession>
<feature type="region of interest" description="Disordered" evidence="1">
    <location>
        <begin position="156"/>
        <end position="175"/>
    </location>
</feature>
<dbReference type="Proteomes" id="UP000639772">
    <property type="component" value="Chromosome 6"/>
</dbReference>
<feature type="region of interest" description="Disordered" evidence="1">
    <location>
        <begin position="187"/>
        <end position="234"/>
    </location>
</feature>
<dbReference type="AlphaFoldDB" id="A0A835UYN2"/>
<keyword evidence="4" id="KW-1185">Reference proteome</keyword>
<evidence type="ECO:0000313" key="2">
    <source>
        <dbReference type="EMBL" id="KAG0477295.1"/>
    </source>
</evidence>
<evidence type="ECO:0000313" key="5">
    <source>
        <dbReference type="Proteomes" id="UP000639772"/>
    </source>
</evidence>
<organism evidence="2 4">
    <name type="scientific">Vanilla planifolia</name>
    <name type="common">Vanilla</name>
    <dbReference type="NCBI Taxonomy" id="51239"/>
    <lineage>
        <taxon>Eukaryota</taxon>
        <taxon>Viridiplantae</taxon>
        <taxon>Streptophyta</taxon>
        <taxon>Embryophyta</taxon>
        <taxon>Tracheophyta</taxon>
        <taxon>Spermatophyta</taxon>
        <taxon>Magnoliopsida</taxon>
        <taxon>Liliopsida</taxon>
        <taxon>Asparagales</taxon>
        <taxon>Orchidaceae</taxon>
        <taxon>Vanilloideae</taxon>
        <taxon>Vanilleae</taxon>
        <taxon>Vanilla</taxon>
    </lineage>
</organism>